<feature type="compositionally biased region" description="Basic residues" evidence="1">
    <location>
        <begin position="159"/>
        <end position="170"/>
    </location>
</feature>
<organism evidence="2 3">
    <name type="scientific">Dentiscutata erythropus</name>
    <dbReference type="NCBI Taxonomy" id="1348616"/>
    <lineage>
        <taxon>Eukaryota</taxon>
        <taxon>Fungi</taxon>
        <taxon>Fungi incertae sedis</taxon>
        <taxon>Mucoromycota</taxon>
        <taxon>Glomeromycotina</taxon>
        <taxon>Glomeromycetes</taxon>
        <taxon>Diversisporales</taxon>
        <taxon>Gigasporaceae</taxon>
        <taxon>Dentiscutata</taxon>
    </lineage>
</organism>
<keyword evidence="3" id="KW-1185">Reference proteome</keyword>
<feature type="non-terminal residue" evidence="2">
    <location>
        <position position="477"/>
    </location>
</feature>
<dbReference type="EMBL" id="CAJVPY010021987">
    <property type="protein sequence ID" value="CAG8781429.1"/>
    <property type="molecule type" value="Genomic_DNA"/>
</dbReference>
<evidence type="ECO:0000313" key="3">
    <source>
        <dbReference type="Proteomes" id="UP000789405"/>
    </source>
</evidence>
<dbReference type="OrthoDB" id="2371069at2759"/>
<evidence type="ECO:0000313" key="2">
    <source>
        <dbReference type="EMBL" id="CAG8781429.1"/>
    </source>
</evidence>
<comment type="caution">
    <text evidence="2">The sequence shown here is derived from an EMBL/GenBank/DDBJ whole genome shotgun (WGS) entry which is preliminary data.</text>
</comment>
<sequence length="477" mass="53334">QANQSAYKAANLYSSDFISQPIEDLLSDGVEELENDIHSKFDRYLDDEYNNDKEEFLFKLCIKNQDNTMLPAKRLDNFTITQDNYVLSYKIAKESGAGTQIFDENDFKSFVKDYNNAINKKKEIFINVQIQKILKNNPKKRLYKSNPEELSSNDNSTKKQPKLFGKKSKVSHLDDERHTTASIISQIREKYYCANCEESCWLTETGHIKLSGMHYTTWARAISNGIADINTPPCHAIFTLPPKPRGTSSSNQLSSNLNNSFQNYSSIQSSTNFATQPTNYFSTQPITNSSTQLPTNISNQIPTSLSSQLPANLYTQLPTNLSTQLPTNLSTRLPNSLSTQLPNSLSTQPLVNFLSQPPPINLSSQPLANFFSQSLNISLQLLPNVPLQTLSNSSLQLLPNNFLPYYIPFPVIPNLQSSNTSLQESVTTKSIPSLKEFLTEVDNAKDAGGEILACLPKFQDQAAAEVPPPPPAHEFEI</sequence>
<dbReference type="Proteomes" id="UP000789405">
    <property type="component" value="Unassembled WGS sequence"/>
</dbReference>
<gene>
    <name evidence="2" type="ORF">DERYTH_LOCUS19698</name>
</gene>
<name>A0A9N9JJC8_9GLOM</name>
<proteinExistence type="predicted"/>
<accession>A0A9N9JJC8</accession>
<evidence type="ECO:0000256" key="1">
    <source>
        <dbReference type="SAM" id="MobiDB-lite"/>
    </source>
</evidence>
<reference evidence="2" key="1">
    <citation type="submission" date="2021-06" db="EMBL/GenBank/DDBJ databases">
        <authorList>
            <person name="Kallberg Y."/>
            <person name="Tangrot J."/>
            <person name="Rosling A."/>
        </authorList>
    </citation>
    <scope>NUCLEOTIDE SEQUENCE</scope>
    <source>
        <strain evidence="2">MA453B</strain>
    </source>
</reference>
<feature type="region of interest" description="Disordered" evidence="1">
    <location>
        <begin position="143"/>
        <end position="171"/>
    </location>
</feature>
<dbReference type="AlphaFoldDB" id="A0A9N9JJC8"/>
<protein>
    <submittedName>
        <fullName evidence="2">21372_t:CDS:1</fullName>
    </submittedName>
</protein>